<accession>A0A2S6A251</accession>
<evidence type="ECO:0000313" key="5">
    <source>
        <dbReference type="EMBL" id="PPJ25634.1"/>
    </source>
</evidence>
<dbReference type="Proteomes" id="UP000238356">
    <property type="component" value="Unassembled WGS sequence"/>
</dbReference>
<dbReference type="RefSeq" id="WP_063002560.1">
    <property type="nucleotide sequence ID" value="NZ_PSZD01000015.1"/>
</dbReference>
<dbReference type="SUPFAM" id="SSF48150">
    <property type="entry name" value="DNA-glycosylase"/>
    <property type="match status" value="1"/>
</dbReference>
<dbReference type="CDD" id="cd00056">
    <property type="entry name" value="ENDO3c"/>
    <property type="match status" value="1"/>
</dbReference>
<dbReference type="EMBL" id="PSZD01000015">
    <property type="protein sequence ID" value="PPJ25634.1"/>
    <property type="molecule type" value="Genomic_DNA"/>
</dbReference>
<comment type="similarity">
    <text evidence="1">Belongs to the type-1 OGG1 family.</text>
</comment>
<feature type="domain" description="HhH-GPD" evidence="4">
    <location>
        <begin position="140"/>
        <end position="305"/>
    </location>
</feature>
<evidence type="ECO:0000313" key="6">
    <source>
        <dbReference type="Proteomes" id="UP000238356"/>
    </source>
</evidence>
<reference evidence="5 6" key="1">
    <citation type="submission" date="2018-02" db="EMBL/GenBank/DDBJ databases">
        <title>8 Nocardia nova and 1 Nocardia cyriacigeorgica strain used for evolution to TMP-SMX.</title>
        <authorList>
            <person name="Mehta H."/>
            <person name="Weng J."/>
            <person name="Shamoo Y."/>
        </authorList>
    </citation>
    <scope>NUCLEOTIDE SEQUENCE [LARGE SCALE GENOMIC DNA]</scope>
    <source>
        <strain evidence="5 6">BAA2227</strain>
    </source>
</reference>
<evidence type="ECO:0000256" key="3">
    <source>
        <dbReference type="ARBA" id="ARBA00044632"/>
    </source>
</evidence>
<evidence type="ECO:0000256" key="2">
    <source>
        <dbReference type="ARBA" id="ARBA00012720"/>
    </source>
</evidence>
<dbReference type="InterPro" id="IPR052054">
    <property type="entry name" value="Oxidative_DNA_repair_enzyme"/>
</dbReference>
<dbReference type="Gene3D" id="1.10.340.30">
    <property type="entry name" value="Hypothetical protein, domain 2"/>
    <property type="match status" value="1"/>
</dbReference>
<evidence type="ECO:0000256" key="1">
    <source>
        <dbReference type="ARBA" id="ARBA00010679"/>
    </source>
</evidence>
<organism evidence="5 6">
    <name type="scientific">Nocardia nova</name>
    <dbReference type="NCBI Taxonomy" id="37330"/>
    <lineage>
        <taxon>Bacteria</taxon>
        <taxon>Bacillati</taxon>
        <taxon>Actinomycetota</taxon>
        <taxon>Actinomycetes</taxon>
        <taxon>Mycobacteriales</taxon>
        <taxon>Nocardiaceae</taxon>
        <taxon>Nocardia</taxon>
    </lineage>
</organism>
<sequence>MNDIRQLCPVDTLRFSVTQPFNFRYSVWKPSHFATGLERHSQEVSWRTFRVGEHVCGVIMHMADPDTLQADVFGENGWSEADRERLEARIIHSYGLNEDLSAFVAHAERVPEMRESLTALAGMRQSCPENLFEIAVISLLLQNATVARTTQMMTNLLDHYGQIAEFGGVTLKTFFTPAEIAGIDESVFRERDRLGYRAKYIGRFAEFFTTHDPDKVDHASKAELMTEFQRIKGVGPYTAAIIAGSVVRDPSALGLDVWNRKILAQRFLHADDAEASVVQAKMTELFPGYEGLAGLYVIEDVYRKRAVVPLIENDADCRGSRGGEAPPVAS</sequence>
<comment type="catalytic activity">
    <reaction evidence="3">
        <text>2'-deoxyribonucleotide-(2'-deoxyribose 5'-phosphate)-2'-deoxyribonucleotide-DNA = a 3'-end 2'-deoxyribonucleotide-(2,3-dehydro-2,3-deoxyribose 5'-phosphate)-DNA + a 5'-end 5'-phospho-2'-deoxyribonucleoside-DNA + H(+)</text>
        <dbReference type="Rhea" id="RHEA:66592"/>
        <dbReference type="Rhea" id="RHEA-COMP:13180"/>
        <dbReference type="Rhea" id="RHEA-COMP:16897"/>
        <dbReference type="Rhea" id="RHEA-COMP:17067"/>
        <dbReference type="ChEBI" id="CHEBI:15378"/>
        <dbReference type="ChEBI" id="CHEBI:136412"/>
        <dbReference type="ChEBI" id="CHEBI:157695"/>
        <dbReference type="ChEBI" id="CHEBI:167181"/>
        <dbReference type="EC" id="4.2.99.18"/>
    </reaction>
</comment>
<gene>
    <name evidence="5" type="ORF">C5F51_22680</name>
</gene>
<dbReference type="EC" id="4.2.99.18" evidence="2"/>
<dbReference type="GO" id="GO:0006284">
    <property type="term" value="P:base-excision repair"/>
    <property type="evidence" value="ECO:0007669"/>
    <property type="project" value="InterPro"/>
</dbReference>
<dbReference type="PANTHER" id="PTHR10242:SF2">
    <property type="entry name" value="N-GLYCOSYLASE_DNA LYASE"/>
    <property type="match status" value="1"/>
</dbReference>
<name>A0A2S6A251_9NOCA</name>
<keyword evidence="6" id="KW-1185">Reference proteome</keyword>
<comment type="caution">
    <text evidence="5">The sequence shown here is derived from an EMBL/GenBank/DDBJ whole genome shotgun (WGS) entry which is preliminary data.</text>
</comment>
<dbReference type="InterPro" id="IPR011257">
    <property type="entry name" value="DNA_glycosylase"/>
</dbReference>
<evidence type="ECO:0000259" key="4">
    <source>
        <dbReference type="SMART" id="SM00478"/>
    </source>
</evidence>
<dbReference type="AlphaFoldDB" id="A0A2S6A251"/>
<dbReference type="InterPro" id="IPR003265">
    <property type="entry name" value="HhH-GPD_domain"/>
</dbReference>
<dbReference type="SMART" id="SM00478">
    <property type="entry name" value="ENDO3c"/>
    <property type="match status" value="1"/>
</dbReference>
<protein>
    <recommendedName>
        <fullName evidence="2">DNA-(apurinic or apyrimidinic site) lyase</fullName>
        <ecNumber evidence="2">4.2.99.18</ecNumber>
    </recommendedName>
</protein>
<proteinExistence type="inferred from homology"/>
<dbReference type="PANTHER" id="PTHR10242">
    <property type="entry name" value="8-OXOGUANINE DNA GLYCOSYLASE"/>
    <property type="match status" value="1"/>
</dbReference>
<dbReference type="Gene3D" id="3.30.310.20">
    <property type="entry name" value="DNA-3-methyladenine glycosylase AlkA, N-terminal domain"/>
    <property type="match status" value="1"/>
</dbReference>
<dbReference type="Pfam" id="PF00730">
    <property type="entry name" value="HhH-GPD"/>
    <property type="match status" value="1"/>
</dbReference>
<dbReference type="GO" id="GO:0140078">
    <property type="term" value="F:class I DNA-(apurinic or apyrimidinic site) endonuclease activity"/>
    <property type="evidence" value="ECO:0007669"/>
    <property type="project" value="UniProtKB-EC"/>
</dbReference>
<dbReference type="InterPro" id="IPR037046">
    <property type="entry name" value="AlkA_N_sf"/>
</dbReference>